<dbReference type="Proteomes" id="UP001148838">
    <property type="component" value="Unassembled WGS sequence"/>
</dbReference>
<reference evidence="1 2" key="1">
    <citation type="journal article" date="2022" name="Allergy">
        <title>Genome assembly and annotation of Periplaneta americana reveal a comprehensive cockroach allergen profile.</title>
        <authorList>
            <person name="Wang L."/>
            <person name="Xiong Q."/>
            <person name="Saelim N."/>
            <person name="Wang L."/>
            <person name="Nong W."/>
            <person name="Wan A.T."/>
            <person name="Shi M."/>
            <person name="Liu X."/>
            <person name="Cao Q."/>
            <person name="Hui J.H.L."/>
            <person name="Sookrung N."/>
            <person name="Leung T.F."/>
            <person name="Tungtrongchitr A."/>
            <person name="Tsui S.K.W."/>
        </authorList>
    </citation>
    <scope>NUCLEOTIDE SEQUENCE [LARGE SCALE GENOMIC DNA]</scope>
    <source>
        <strain evidence="1">PWHHKU_190912</strain>
    </source>
</reference>
<proteinExistence type="predicted"/>
<sequence>MYSYLIDNPQQSLSRGRSRSSRFATETLFSCCSAKSAHNRNKEVAVDVVKPGSGTTNDGNTSRRFFENSKKSSEITGVDEALIHRFSIILDVMSSGYSLNIGAFKNTLPIYEEDELKLRLHSIDRIVDNQTNFNLSANLMRVAMQTKVRHTHTNVKVVVILVYDCDDVILIHTILQRQTVDPQYLCHFLEHNMRRALR</sequence>
<name>A0ABQ8SW94_PERAM</name>
<gene>
    <name evidence="1" type="ORF">ANN_14420</name>
</gene>
<organism evidence="1 2">
    <name type="scientific">Periplaneta americana</name>
    <name type="common">American cockroach</name>
    <name type="synonym">Blatta americana</name>
    <dbReference type="NCBI Taxonomy" id="6978"/>
    <lineage>
        <taxon>Eukaryota</taxon>
        <taxon>Metazoa</taxon>
        <taxon>Ecdysozoa</taxon>
        <taxon>Arthropoda</taxon>
        <taxon>Hexapoda</taxon>
        <taxon>Insecta</taxon>
        <taxon>Pterygota</taxon>
        <taxon>Neoptera</taxon>
        <taxon>Polyneoptera</taxon>
        <taxon>Dictyoptera</taxon>
        <taxon>Blattodea</taxon>
        <taxon>Blattoidea</taxon>
        <taxon>Blattidae</taxon>
        <taxon>Blattinae</taxon>
        <taxon>Periplaneta</taxon>
    </lineage>
</organism>
<protein>
    <submittedName>
        <fullName evidence="1">Uncharacterized protein</fullName>
    </submittedName>
</protein>
<comment type="caution">
    <text evidence="1">The sequence shown here is derived from an EMBL/GenBank/DDBJ whole genome shotgun (WGS) entry which is preliminary data.</text>
</comment>
<dbReference type="EMBL" id="JAJSOF020000019">
    <property type="protein sequence ID" value="KAJ4438475.1"/>
    <property type="molecule type" value="Genomic_DNA"/>
</dbReference>
<accession>A0ABQ8SW94</accession>
<keyword evidence="2" id="KW-1185">Reference proteome</keyword>
<evidence type="ECO:0000313" key="2">
    <source>
        <dbReference type="Proteomes" id="UP001148838"/>
    </source>
</evidence>
<evidence type="ECO:0000313" key="1">
    <source>
        <dbReference type="EMBL" id="KAJ4438475.1"/>
    </source>
</evidence>